<dbReference type="NCBIfam" id="NF000744">
    <property type="entry name" value="PRK00045.1-3"/>
    <property type="match status" value="1"/>
</dbReference>
<feature type="site" description="Important for activity" evidence="8">
    <location>
        <position position="99"/>
    </location>
</feature>
<evidence type="ECO:0000256" key="8">
    <source>
        <dbReference type="HAMAP-Rule" id="MF_00087"/>
    </source>
</evidence>
<proteinExistence type="inferred from homology"/>
<comment type="caution">
    <text evidence="14">The sequence shown here is derived from an EMBL/GenBank/DDBJ whole genome shotgun (WGS) entry which is preliminary data.</text>
</comment>
<dbReference type="NCBIfam" id="TIGR01035">
    <property type="entry name" value="hemA"/>
    <property type="match status" value="1"/>
</dbReference>
<evidence type="ECO:0000256" key="5">
    <source>
        <dbReference type="ARBA" id="ARBA00023002"/>
    </source>
</evidence>
<keyword evidence="4 8" id="KW-0521">NADP</keyword>
<dbReference type="InterPro" id="IPR036291">
    <property type="entry name" value="NAD(P)-bd_dom_sf"/>
</dbReference>
<feature type="binding site" evidence="8">
    <location>
        <position position="120"/>
    </location>
    <ligand>
        <name>substrate</name>
    </ligand>
</feature>
<dbReference type="EMBL" id="BAAAOS010000039">
    <property type="protein sequence ID" value="GAA1593456.1"/>
    <property type="molecule type" value="Genomic_DNA"/>
</dbReference>
<comment type="catalytic activity">
    <reaction evidence="7 8 9">
        <text>(S)-4-amino-5-oxopentanoate + tRNA(Glu) + NADP(+) = L-glutamyl-tRNA(Glu) + NADPH + H(+)</text>
        <dbReference type="Rhea" id="RHEA:12344"/>
        <dbReference type="Rhea" id="RHEA-COMP:9663"/>
        <dbReference type="Rhea" id="RHEA-COMP:9680"/>
        <dbReference type="ChEBI" id="CHEBI:15378"/>
        <dbReference type="ChEBI" id="CHEBI:57501"/>
        <dbReference type="ChEBI" id="CHEBI:57783"/>
        <dbReference type="ChEBI" id="CHEBI:58349"/>
        <dbReference type="ChEBI" id="CHEBI:78442"/>
        <dbReference type="ChEBI" id="CHEBI:78520"/>
        <dbReference type="EC" id="1.2.1.70"/>
    </reaction>
</comment>
<dbReference type="InterPro" id="IPR036453">
    <property type="entry name" value="GluRdtase_dimer_dom_sf"/>
</dbReference>
<dbReference type="InterPro" id="IPR006151">
    <property type="entry name" value="Shikm_DH/Glu-tRNA_Rdtase"/>
</dbReference>
<evidence type="ECO:0000256" key="4">
    <source>
        <dbReference type="ARBA" id="ARBA00022857"/>
    </source>
</evidence>
<protein>
    <recommendedName>
        <fullName evidence="3 8">Glutamyl-tRNA reductase</fullName>
        <shortName evidence="8">GluTR</shortName>
        <ecNumber evidence="3 8">1.2.1.70</ecNumber>
    </recommendedName>
</protein>
<comment type="miscellaneous">
    <text evidence="8">During catalysis, the active site Cys acts as a nucleophile attacking the alpha-carbonyl group of tRNA-bound glutamate with the formation of a thioester intermediate between enzyme and glutamate, and the concomitant release of tRNA(Glu). The thioester intermediate is finally reduced by direct hydride transfer from NADPH, to form the product GSA.</text>
</comment>
<keyword evidence="6 8" id="KW-0627">Porphyrin biosynthesis</keyword>
<dbReference type="InterPro" id="IPR015896">
    <property type="entry name" value="4pyrrol_synth_GluRdtase_dimer"/>
</dbReference>
<gene>
    <name evidence="8" type="primary">hemA</name>
    <name evidence="14" type="ORF">GCM10009789_54340</name>
</gene>
<feature type="active site" description="Nucleophile" evidence="8">
    <location>
        <position position="50"/>
    </location>
</feature>
<evidence type="ECO:0000313" key="15">
    <source>
        <dbReference type="Proteomes" id="UP001500393"/>
    </source>
</evidence>
<dbReference type="EC" id="1.2.1.70" evidence="3 8"/>
<reference evidence="14 15" key="1">
    <citation type="journal article" date="2019" name="Int. J. Syst. Evol. Microbiol.">
        <title>The Global Catalogue of Microorganisms (GCM) 10K type strain sequencing project: providing services to taxonomists for standard genome sequencing and annotation.</title>
        <authorList>
            <consortium name="The Broad Institute Genomics Platform"/>
            <consortium name="The Broad Institute Genome Sequencing Center for Infectious Disease"/>
            <person name="Wu L."/>
            <person name="Ma J."/>
        </authorList>
    </citation>
    <scope>NUCLEOTIDE SEQUENCE [LARGE SCALE GENOMIC DNA]</scope>
    <source>
        <strain evidence="14 15">JCM 14969</strain>
    </source>
</reference>
<dbReference type="InterPro" id="IPR036343">
    <property type="entry name" value="GluRdtase_N_sf"/>
</dbReference>
<dbReference type="InterPro" id="IPR015895">
    <property type="entry name" value="4pyrrol_synth_GluRdtase_N"/>
</dbReference>
<comment type="function">
    <text evidence="8">Catalyzes the NADPH-dependent reduction of glutamyl-tRNA(Glu) to glutamate 1-semialdehyde (GSA).</text>
</comment>
<dbReference type="SUPFAM" id="SSF69075">
    <property type="entry name" value="Glutamyl tRNA-reductase dimerization domain"/>
    <property type="match status" value="1"/>
</dbReference>
<dbReference type="Gene3D" id="3.40.50.720">
    <property type="entry name" value="NAD(P)-binding Rossmann-like Domain"/>
    <property type="match status" value="1"/>
</dbReference>
<dbReference type="Pfam" id="PF01488">
    <property type="entry name" value="Shikimate_DH"/>
    <property type="match status" value="1"/>
</dbReference>
<comment type="similarity">
    <text evidence="2 8 9">Belongs to the glutamyl-tRNA reductase family.</text>
</comment>
<evidence type="ECO:0000313" key="14">
    <source>
        <dbReference type="EMBL" id="GAA1593456.1"/>
    </source>
</evidence>
<feature type="domain" description="Quinate/shikimate 5-dehydrogenase/glutamyl-tRNA reductase" evidence="12">
    <location>
        <begin position="174"/>
        <end position="297"/>
    </location>
</feature>
<comment type="subunit">
    <text evidence="8">Homodimer.</text>
</comment>
<feature type="binding site" evidence="8">
    <location>
        <begin position="114"/>
        <end position="116"/>
    </location>
    <ligand>
        <name>substrate</name>
    </ligand>
</feature>
<dbReference type="HAMAP" id="MF_00087">
    <property type="entry name" value="Glu_tRNA_reductase"/>
    <property type="match status" value="1"/>
</dbReference>
<dbReference type="PANTHER" id="PTHR43013">
    <property type="entry name" value="GLUTAMYL-TRNA REDUCTASE"/>
    <property type="match status" value="1"/>
</dbReference>
<comment type="domain">
    <text evidence="8">Possesses an unusual extended V-shaped dimeric structure with each monomer consisting of three distinct domains arranged along a curved 'spinal' alpha-helix. The N-terminal catalytic domain specifically recognizes the glutamate moiety of the substrate. The second domain is the NADPH-binding domain, and the third C-terminal domain is responsible for dimerization.</text>
</comment>
<dbReference type="Pfam" id="PF05201">
    <property type="entry name" value="GlutR_N"/>
    <property type="match status" value="1"/>
</dbReference>
<evidence type="ECO:0000256" key="1">
    <source>
        <dbReference type="ARBA" id="ARBA00005059"/>
    </source>
</evidence>
<evidence type="ECO:0000256" key="3">
    <source>
        <dbReference type="ARBA" id="ARBA00012970"/>
    </source>
</evidence>
<feature type="domain" description="Glutamyl-tRNA reductase N-terminal" evidence="13">
    <location>
        <begin position="6"/>
        <end position="156"/>
    </location>
</feature>
<evidence type="ECO:0000256" key="6">
    <source>
        <dbReference type="ARBA" id="ARBA00023244"/>
    </source>
</evidence>
<evidence type="ECO:0000256" key="7">
    <source>
        <dbReference type="ARBA" id="ARBA00047464"/>
    </source>
</evidence>
<dbReference type="Pfam" id="PF00745">
    <property type="entry name" value="GlutR_dimer"/>
    <property type="match status" value="1"/>
</dbReference>
<evidence type="ECO:0000259" key="13">
    <source>
        <dbReference type="Pfam" id="PF05201"/>
    </source>
</evidence>
<dbReference type="Proteomes" id="UP001500393">
    <property type="component" value="Unassembled WGS sequence"/>
</dbReference>
<dbReference type="SUPFAM" id="SSF51735">
    <property type="entry name" value="NAD(P)-binding Rossmann-fold domains"/>
    <property type="match status" value="1"/>
</dbReference>
<evidence type="ECO:0000256" key="10">
    <source>
        <dbReference type="SAM" id="MobiDB-lite"/>
    </source>
</evidence>
<feature type="binding site" evidence="8">
    <location>
        <begin position="185"/>
        <end position="190"/>
    </location>
    <ligand>
        <name>NADP(+)</name>
        <dbReference type="ChEBI" id="CHEBI:58349"/>
    </ligand>
</feature>
<dbReference type="CDD" id="cd05213">
    <property type="entry name" value="NAD_bind_Glutamyl_tRNA_reduct"/>
    <property type="match status" value="1"/>
</dbReference>
<evidence type="ECO:0000259" key="11">
    <source>
        <dbReference type="Pfam" id="PF00745"/>
    </source>
</evidence>
<dbReference type="InterPro" id="IPR000343">
    <property type="entry name" value="4pyrrol_synth_GluRdtase"/>
</dbReference>
<name>A0ABN2E4V7_9ACTN</name>
<feature type="domain" description="Tetrapyrrole biosynthesis glutamyl-tRNA reductase dimerisation" evidence="11">
    <location>
        <begin position="309"/>
        <end position="408"/>
    </location>
</feature>
<dbReference type="Gene3D" id="3.30.460.30">
    <property type="entry name" value="Glutamyl-tRNA reductase, N-terminal domain"/>
    <property type="match status" value="1"/>
</dbReference>
<keyword evidence="15" id="KW-1185">Reference proteome</keyword>
<dbReference type="SUPFAM" id="SSF69742">
    <property type="entry name" value="Glutamyl tRNA-reductase catalytic, N-terminal domain"/>
    <property type="match status" value="1"/>
</dbReference>
<comment type="pathway">
    <text evidence="1 8 9">Porphyrin-containing compound metabolism; protoporphyrin-IX biosynthesis; 5-aminolevulinate from L-glutamyl-tRNA(Glu): step 1/2.</text>
</comment>
<feature type="binding site" evidence="8">
    <location>
        <position position="109"/>
    </location>
    <ligand>
        <name>substrate</name>
    </ligand>
</feature>
<sequence>MSYLVVGISHRSADISVLERVALDPEAATKLALTVQHTPAVSESAVLATCNRTEVYANVDRFHAGMDEVTAILSDITGVPLLDLAEHLYVHFEEGAVAHLFQVAVGLDSMVVGESQILGQVKESLRVGQDLETIGTGLNALFQHSLRVGKRARAETGIDSAGRSVVSAGLDAVGGYEGRRALVVGAGSMASLAAQTLLAGGATSVTIANRNFDRAVALADRVGGTAIRLAEVPDALAQVDLVVSCTGARGVVLTEDMVRNAADGRPFGVLDVALPRDVDPAAARIPGVTLVTLADLAGTAGGSEHDIDEVRRIVGEETGAFEATRRAASVTPTVVALRAMASQLVDTELARLDRRLPGLDETQRGEVARTVRRVVDKVLHTPTVRVKELAADPGGPTYADALRELFALDPATVDAVTAPKATPTAHDGVADVAPDGAYDKPDDSAAQTPGGAPA</sequence>
<evidence type="ECO:0000259" key="12">
    <source>
        <dbReference type="Pfam" id="PF01488"/>
    </source>
</evidence>
<organism evidence="14 15">
    <name type="scientific">Kribbella sancticallisti</name>
    <dbReference type="NCBI Taxonomy" id="460087"/>
    <lineage>
        <taxon>Bacteria</taxon>
        <taxon>Bacillati</taxon>
        <taxon>Actinomycetota</taxon>
        <taxon>Actinomycetes</taxon>
        <taxon>Propionibacteriales</taxon>
        <taxon>Kribbellaceae</taxon>
        <taxon>Kribbella</taxon>
    </lineage>
</organism>
<feature type="binding site" evidence="8">
    <location>
        <begin position="49"/>
        <end position="52"/>
    </location>
    <ligand>
        <name>substrate</name>
    </ligand>
</feature>
<dbReference type="RefSeq" id="WP_344218735.1">
    <property type="nucleotide sequence ID" value="NZ_BAAAOS010000039.1"/>
</dbReference>
<dbReference type="PANTHER" id="PTHR43013:SF1">
    <property type="entry name" value="GLUTAMYL-TRNA REDUCTASE"/>
    <property type="match status" value="1"/>
</dbReference>
<keyword evidence="5 8" id="KW-0560">Oxidoreductase</keyword>
<accession>A0ABN2E4V7</accession>
<feature type="region of interest" description="Disordered" evidence="10">
    <location>
        <begin position="419"/>
        <end position="454"/>
    </location>
</feature>
<dbReference type="PIRSF" id="PIRSF000445">
    <property type="entry name" value="4pyrrol_synth_GluRdtase"/>
    <property type="match status" value="1"/>
</dbReference>
<evidence type="ECO:0000256" key="2">
    <source>
        <dbReference type="ARBA" id="ARBA00005916"/>
    </source>
</evidence>
<evidence type="ECO:0000256" key="9">
    <source>
        <dbReference type="RuleBase" id="RU000584"/>
    </source>
</evidence>